<sequence>MSVPFGALLRELRVAAGLTQEGLAERAGVSAKAISDLERDPSRTPRLDTVNLLATALELDDEQRGRLRAAARPGRAEPALPSGPVLVGEALPRPLTPLIGRAGVASAVSELIRRGEVRLLTLTGPGGVGKTRLMVEVASLVADEFPDGVVFVDLSPLTDHTLVLPTVAARFGLDEREAAALAERLPAAESSRRLLLLLDNFEQVLDARDMIAPFLQAYPDLVIVVTSRIPLRIRGEREYRIAPLAVPGPADSAEVAAAAPSVQLFVERARSMGADVLASPDNAPMVAEICRRLDGLPLAIELAAARVSVLPPRALLDRLDQRLPMLVRGPHDLPARQQTMRDAIAWSYELLDASEQSLFRRVSVFAGGCTVDAALAVGGGSLDVLGALVDKSLLRHGTERVTGLEMIREFGLEQLRAAGEADEFRRRHATYFLALAEAERDGWEVLEREHDNLRAALRFCAESLDVAMAVRFCVALWTFWFDRGFLGEGRQRLAETLGLPGLETVPAALRVEALVGAAMLSLDHGAYDAAHRFCSLALGLARSEGSDADLMKVLNVQGMLARMRDRYEDALAAYSEALAVADRLGDDASRGTALIGLATVRYLLGSLREATRLAEQSLAVMRALDDRLGIASALLGLALFASYEGRPGVANEYGAEALMHYRAMGDTGRVAEVLRVLGTSAYALRQPERASALHEEALQLLRERGDELGVAESLQHVAMLALDRDDISAALPVLRESLEIVQRFDERWSIAVTLSFLGHAELARGDVRRASEYFADSARRLQELGNPLLVPWCLEGMAHVALLSGSSSLAGELLGARTALLERIGAVLPPLSSARYADLLAEVEKVLGEEAYAAARARGADLVAAYPLADVLTPWLA</sequence>
<dbReference type="Gene3D" id="1.25.40.10">
    <property type="entry name" value="Tetratricopeptide repeat domain"/>
    <property type="match status" value="1"/>
</dbReference>
<evidence type="ECO:0000313" key="2">
    <source>
        <dbReference type="EMBL" id="MFC3762383.1"/>
    </source>
</evidence>
<feature type="domain" description="HTH cro/C1-type" evidence="1">
    <location>
        <begin position="9"/>
        <end position="64"/>
    </location>
</feature>
<accession>A0ABV7YE02</accession>
<dbReference type="Pfam" id="PF13560">
    <property type="entry name" value="HTH_31"/>
    <property type="match status" value="1"/>
</dbReference>
<organism evidence="2 3">
    <name type="scientific">Tenggerimyces flavus</name>
    <dbReference type="NCBI Taxonomy" id="1708749"/>
    <lineage>
        <taxon>Bacteria</taxon>
        <taxon>Bacillati</taxon>
        <taxon>Actinomycetota</taxon>
        <taxon>Actinomycetes</taxon>
        <taxon>Propionibacteriales</taxon>
        <taxon>Nocardioidaceae</taxon>
        <taxon>Tenggerimyces</taxon>
    </lineage>
</organism>
<dbReference type="Gene3D" id="1.10.260.40">
    <property type="entry name" value="lambda repressor-like DNA-binding domains"/>
    <property type="match status" value="1"/>
</dbReference>
<dbReference type="SUPFAM" id="SSF48452">
    <property type="entry name" value="TPR-like"/>
    <property type="match status" value="2"/>
</dbReference>
<dbReference type="PRINTS" id="PR00364">
    <property type="entry name" value="DISEASERSIST"/>
</dbReference>
<dbReference type="RefSeq" id="WP_205118679.1">
    <property type="nucleotide sequence ID" value="NZ_JAFBCM010000001.1"/>
</dbReference>
<dbReference type="Pfam" id="PF13424">
    <property type="entry name" value="TPR_12"/>
    <property type="match status" value="1"/>
</dbReference>
<dbReference type="InterPro" id="IPR002182">
    <property type="entry name" value="NB-ARC"/>
</dbReference>
<dbReference type="PANTHER" id="PTHR47691:SF3">
    <property type="entry name" value="HTH-TYPE TRANSCRIPTIONAL REGULATOR RV0890C-RELATED"/>
    <property type="match status" value="1"/>
</dbReference>
<keyword evidence="2" id="KW-0067">ATP-binding</keyword>
<dbReference type="SUPFAM" id="SSF47413">
    <property type="entry name" value="lambda repressor-like DNA-binding domains"/>
    <property type="match status" value="1"/>
</dbReference>
<dbReference type="EMBL" id="JBHRZH010000015">
    <property type="protein sequence ID" value="MFC3762383.1"/>
    <property type="molecule type" value="Genomic_DNA"/>
</dbReference>
<dbReference type="InterPro" id="IPR019734">
    <property type="entry name" value="TPR_rpt"/>
</dbReference>
<evidence type="ECO:0000313" key="3">
    <source>
        <dbReference type="Proteomes" id="UP001595699"/>
    </source>
</evidence>
<reference evidence="3" key="1">
    <citation type="journal article" date="2019" name="Int. J. Syst. Evol. Microbiol.">
        <title>The Global Catalogue of Microorganisms (GCM) 10K type strain sequencing project: providing services to taxonomists for standard genome sequencing and annotation.</title>
        <authorList>
            <consortium name="The Broad Institute Genomics Platform"/>
            <consortium name="The Broad Institute Genome Sequencing Center for Infectious Disease"/>
            <person name="Wu L."/>
            <person name="Ma J."/>
        </authorList>
    </citation>
    <scope>NUCLEOTIDE SEQUENCE [LARGE SCALE GENOMIC DNA]</scope>
    <source>
        <strain evidence="3">CGMCC 4.7241</strain>
    </source>
</reference>
<keyword evidence="3" id="KW-1185">Reference proteome</keyword>
<dbReference type="InterPro" id="IPR027417">
    <property type="entry name" value="P-loop_NTPase"/>
</dbReference>
<name>A0ABV7YE02_9ACTN</name>
<dbReference type="GO" id="GO:0005524">
    <property type="term" value="F:ATP binding"/>
    <property type="evidence" value="ECO:0007669"/>
    <property type="project" value="UniProtKB-KW"/>
</dbReference>
<evidence type="ECO:0000259" key="1">
    <source>
        <dbReference type="PROSITE" id="PS50943"/>
    </source>
</evidence>
<dbReference type="InterPro" id="IPR010982">
    <property type="entry name" value="Lambda_DNA-bd_dom_sf"/>
</dbReference>
<dbReference type="SUPFAM" id="SSF52540">
    <property type="entry name" value="P-loop containing nucleoside triphosphate hydrolases"/>
    <property type="match status" value="1"/>
</dbReference>
<dbReference type="PANTHER" id="PTHR47691">
    <property type="entry name" value="REGULATOR-RELATED"/>
    <property type="match status" value="1"/>
</dbReference>
<dbReference type="InterPro" id="IPR011990">
    <property type="entry name" value="TPR-like_helical_dom_sf"/>
</dbReference>
<dbReference type="CDD" id="cd00093">
    <property type="entry name" value="HTH_XRE"/>
    <property type="match status" value="1"/>
</dbReference>
<dbReference type="SMART" id="SM00530">
    <property type="entry name" value="HTH_XRE"/>
    <property type="match status" value="1"/>
</dbReference>
<gene>
    <name evidence="2" type="ORF">ACFOUW_16195</name>
</gene>
<dbReference type="Proteomes" id="UP001595699">
    <property type="component" value="Unassembled WGS sequence"/>
</dbReference>
<dbReference type="PROSITE" id="PS50943">
    <property type="entry name" value="HTH_CROC1"/>
    <property type="match status" value="1"/>
</dbReference>
<keyword evidence="2" id="KW-0547">Nucleotide-binding</keyword>
<proteinExistence type="predicted"/>
<dbReference type="InterPro" id="IPR001387">
    <property type="entry name" value="Cro/C1-type_HTH"/>
</dbReference>
<dbReference type="Pfam" id="PF00931">
    <property type="entry name" value="NB-ARC"/>
    <property type="match status" value="1"/>
</dbReference>
<comment type="caution">
    <text evidence="2">The sequence shown here is derived from an EMBL/GenBank/DDBJ whole genome shotgun (WGS) entry which is preliminary data.</text>
</comment>
<dbReference type="Gene3D" id="3.40.50.300">
    <property type="entry name" value="P-loop containing nucleotide triphosphate hydrolases"/>
    <property type="match status" value="1"/>
</dbReference>
<protein>
    <submittedName>
        <fullName evidence="2">ATP-binding protein</fullName>
    </submittedName>
</protein>
<dbReference type="SMART" id="SM00028">
    <property type="entry name" value="TPR"/>
    <property type="match status" value="6"/>
</dbReference>